<accession>A0A9Q1EIT1</accession>
<keyword evidence="3" id="KW-1185">Reference proteome</keyword>
<dbReference type="Proteomes" id="UP001152622">
    <property type="component" value="Chromosome 17"/>
</dbReference>
<sequence>MLKQSSQRRIKERKIIVFRHGRPGVEAVPNPGRNSLITPLTESNHLLHLQGDGTGNDAAAGARARPPFRGNEGLRLPQCRPSVA</sequence>
<feature type="region of interest" description="Disordered" evidence="1">
    <location>
        <begin position="50"/>
        <end position="84"/>
    </location>
</feature>
<evidence type="ECO:0000313" key="3">
    <source>
        <dbReference type="Proteomes" id="UP001152622"/>
    </source>
</evidence>
<evidence type="ECO:0000313" key="2">
    <source>
        <dbReference type="EMBL" id="KAJ8339545.1"/>
    </source>
</evidence>
<protein>
    <submittedName>
        <fullName evidence="2">Uncharacterized protein</fullName>
    </submittedName>
</protein>
<name>A0A9Q1EIT1_SYNKA</name>
<reference evidence="2" key="1">
    <citation type="journal article" date="2023" name="Science">
        <title>Genome structures resolve the early diversification of teleost fishes.</title>
        <authorList>
            <person name="Parey E."/>
            <person name="Louis A."/>
            <person name="Montfort J."/>
            <person name="Bouchez O."/>
            <person name="Roques C."/>
            <person name="Iampietro C."/>
            <person name="Lluch J."/>
            <person name="Castinel A."/>
            <person name="Donnadieu C."/>
            <person name="Desvignes T."/>
            <person name="Floi Bucao C."/>
            <person name="Jouanno E."/>
            <person name="Wen M."/>
            <person name="Mejri S."/>
            <person name="Dirks R."/>
            <person name="Jansen H."/>
            <person name="Henkel C."/>
            <person name="Chen W.J."/>
            <person name="Zahm M."/>
            <person name="Cabau C."/>
            <person name="Klopp C."/>
            <person name="Thompson A.W."/>
            <person name="Robinson-Rechavi M."/>
            <person name="Braasch I."/>
            <person name="Lecointre G."/>
            <person name="Bobe J."/>
            <person name="Postlethwait J.H."/>
            <person name="Berthelot C."/>
            <person name="Roest Crollius H."/>
            <person name="Guiguen Y."/>
        </authorList>
    </citation>
    <scope>NUCLEOTIDE SEQUENCE</scope>
    <source>
        <strain evidence="2">WJC10195</strain>
    </source>
</reference>
<gene>
    <name evidence="2" type="ORF">SKAU_G00363310</name>
</gene>
<evidence type="ECO:0000256" key="1">
    <source>
        <dbReference type="SAM" id="MobiDB-lite"/>
    </source>
</evidence>
<dbReference type="EMBL" id="JAINUF010000017">
    <property type="protein sequence ID" value="KAJ8339545.1"/>
    <property type="molecule type" value="Genomic_DNA"/>
</dbReference>
<organism evidence="2 3">
    <name type="scientific">Synaphobranchus kaupii</name>
    <name type="common">Kaup's arrowtooth eel</name>
    <dbReference type="NCBI Taxonomy" id="118154"/>
    <lineage>
        <taxon>Eukaryota</taxon>
        <taxon>Metazoa</taxon>
        <taxon>Chordata</taxon>
        <taxon>Craniata</taxon>
        <taxon>Vertebrata</taxon>
        <taxon>Euteleostomi</taxon>
        <taxon>Actinopterygii</taxon>
        <taxon>Neopterygii</taxon>
        <taxon>Teleostei</taxon>
        <taxon>Anguilliformes</taxon>
        <taxon>Synaphobranchidae</taxon>
        <taxon>Synaphobranchus</taxon>
    </lineage>
</organism>
<dbReference type="AlphaFoldDB" id="A0A9Q1EIT1"/>
<comment type="caution">
    <text evidence="2">The sequence shown here is derived from an EMBL/GenBank/DDBJ whole genome shotgun (WGS) entry which is preliminary data.</text>
</comment>
<proteinExistence type="predicted"/>
<feature type="compositionally biased region" description="Low complexity" evidence="1">
    <location>
        <begin position="55"/>
        <end position="71"/>
    </location>
</feature>